<dbReference type="CDD" id="cd09276">
    <property type="entry name" value="Rnase_HI_RT_non_LTR"/>
    <property type="match status" value="1"/>
</dbReference>
<evidence type="ECO:0000256" key="1">
    <source>
        <dbReference type="ARBA" id="ARBA00005300"/>
    </source>
</evidence>
<dbReference type="GO" id="GO:0043137">
    <property type="term" value="P:DNA replication, removal of RNA primer"/>
    <property type="evidence" value="ECO:0007669"/>
    <property type="project" value="TreeGrafter"/>
</dbReference>
<dbReference type="PANTHER" id="PTHR10642:SF25">
    <property type="entry name" value="RNASE H TYPE-1 DOMAIN-CONTAINING PROTEIN"/>
    <property type="match status" value="1"/>
</dbReference>
<dbReference type="InterPro" id="IPR002156">
    <property type="entry name" value="RNaseH_domain"/>
</dbReference>
<accession>A0A4Y2RL38</accession>
<dbReference type="PROSITE" id="PS50879">
    <property type="entry name" value="RNASE_H_1"/>
    <property type="match status" value="1"/>
</dbReference>
<dbReference type="Proteomes" id="UP000499080">
    <property type="component" value="Unassembled WGS sequence"/>
</dbReference>
<sequence>MNGLSFNSAKTTIMPVTFGGRLSHSDPPSVFLDGQEIKVVHSMRYLGVLWDSFLTFNEHFKIVKKKVDILTCQMNSVAHRFFSKRLNLFRKIYVAAIEPYILFGHGAWGHRLNLIQIKNNLLSIQRRPLLKITGAFRTSPSVALPVIAGLLPLDLKAVEVHSLFLIKNCKEEVKIGPTSFSPSEFEVKINLTNIHPASRLSIPFSIRDPKTEPLAIFTDGSGIDDKIGVAFVVFYHGTEIHSQTARLPDTCSVFQAEVLGIKLALEFCSDIQHIRDIHIYSDSRAALQSLADPSNHNSVVNKAKQAFLNVIGHLDIKLHWIKAHVGYQGNERADQLAKEATLRSSPDIILPKPTSSLKRNIRLQLQDQWQDKWFMSTKGRQTYNYIPQVGLKIKTEIPQVVHFLTDHGRFQYYFFRFGLSTTSSCSCGATGKADHYILHCPLNSDLSRKLVYDPDHPSTILENKSNQSIIKQIVDRVDSSILRV</sequence>
<dbReference type="Gene3D" id="3.30.420.10">
    <property type="entry name" value="Ribonuclease H-like superfamily/Ribonuclease H"/>
    <property type="match status" value="1"/>
</dbReference>
<dbReference type="InterPro" id="IPR012337">
    <property type="entry name" value="RNaseH-like_sf"/>
</dbReference>
<dbReference type="OrthoDB" id="411871at2759"/>
<dbReference type="EMBL" id="BGPR01017388">
    <property type="protein sequence ID" value="GBN75979.1"/>
    <property type="molecule type" value="Genomic_DNA"/>
</dbReference>
<protein>
    <recommendedName>
        <fullName evidence="2">RNase H type-1 domain-containing protein</fullName>
    </recommendedName>
</protein>
<organism evidence="3 4">
    <name type="scientific">Araneus ventricosus</name>
    <name type="common">Orbweaver spider</name>
    <name type="synonym">Epeira ventricosa</name>
    <dbReference type="NCBI Taxonomy" id="182803"/>
    <lineage>
        <taxon>Eukaryota</taxon>
        <taxon>Metazoa</taxon>
        <taxon>Ecdysozoa</taxon>
        <taxon>Arthropoda</taxon>
        <taxon>Chelicerata</taxon>
        <taxon>Arachnida</taxon>
        <taxon>Araneae</taxon>
        <taxon>Araneomorphae</taxon>
        <taxon>Entelegynae</taxon>
        <taxon>Araneoidea</taxon>
        <taxon>Araneidae</taxon>
        <taxon>Araneus</taxon>
    </lineage>
</organism>
<dbReference type="PANTHER" id="PTHR10642">
    <property type="entry name" value="RIBONUCLEASE H1"/>
    <property type="match status" value="1"/>
</dbReference>
<name>A0A4Y2RL38_ARAVE</name>
<proteinExistence type="inferred from homology"/>
<evidence type="ECO:0000259" key="2">
    <source>
        <dbReference type="PROSITE" id="PS50879"/>
    </source>
</evidence>
<dbReference type="SUPFAM" id="SSF53098">
    <property type="entry name" value="Ribonuclease H-like"/>
    <property type="match status" value="1"/>
</dbReference>
<keyword evidence="4" id="KW-1185">Reference proteome</keyword>
<dbReference type="AlphaFoldDB" id="A0A4Y2RL38"/>
<reference evidence="3 4" key="1">
    <citation type="journal article" date="2019" name="Sci. Rep.">
        <title>Orb-weaving spider Araneus ventricosus genome elucidates the spidroin gene catalogue.</title>
        <authorList>
            <person name="Kono N."/>
            <person name="Nakamura H."/>
            <person name="Ohtoshi R."/>
            <person name="Moran D.A.P."/>
            <person name="Shinohara A."/>
            <person name="Yoshida Y."/>
            <person name="Fujiwara M."/>
            <person name="Mori M."/>
            <person name="Tomita M."/>
            <person name="Arakawa K."/>
        </authorList>
    </citation>
    <scope>NUCLEOTIDE SEQUENCE [LARGE SCALE GENOMIC DNA]</scope>
</reference>
<dbReference type="GO" id="GO:0003676">
    <property type="term" value="F:nucleic acid binding"/>
    <property type="evidence" value="ECO:0007669"/>
    <property type="project" value="InterPro"/>
</dbReference>
<comment type="similarity">
    <text evidence="1">Belongs to the RNase H family.</text>
</comment>
<gene>
    <name evidence="3" type="ORF">AVEN_198313_1</name>
</gene>
<feature type="domain" description="RNase H type-1" evidence="2">
    <location>
        <begin position="210"/>
        <end position="342"/>
    </location>
</feature>
<evidence type="ECO:0000313" key="4">
    <source>
        <dbReference type="Proteomes" id="UP000499080"/>
    </source>
</evidence>
<dbReference type="InterPro" id="IPR036397">
    <property type="entry name" value="RNaseH_sf"/>
</dbReference>
<evidence type="ECO:0000313" key="3">
    <source>
        <dbReference type="EMBL" id="GBN75979.1"/>
    </source>
</evidence>
<dbReference type="Pfam" id="PF00075">
    <property type="entry name" value="RNase_H"/>
    <property type="match status" value="1"/>
</dbReference>
<comment type="caution">
    <text evidence="3">The sequence shown here is derived from an EMBL/GenBank/DDBJ whole genome shotgun (WGS) entry which is preliminary data.</text>
</comment>
<dbReference type="InterPro" id="IPR050092">
    <property type="entry name" value="RNase_H"/>
</dbReference>
<dbReference type="GO" id="GO:0004523">
    <property type="term" value="F:RNA-DNA hybrid ribonuclease activity"/>
    <property type="evidence" value="ECO:0007669"/>
    <property type="project" value="InterPro"/>
</dbReference>